<proteinExistence type="predicted"/>
<evidence type="ECO:0000313" key="1">
    <source>
        <dbReference type="EMBL" id="TWL31002.1"/>
    </source>
</evidence>
<gene>
    <name evidence="1" type="ORF">CHCC16736_4624</name>
</gene>
<dbReference type="Proteomes" id="UP000435910">
    <property type="component" value="Unassembled WGS sequence"/>
</dbReference>
<dbReference type="AlphaFoldDB" id="A0A8B5YF82"/>
<dbReference type="EMBL" id="NILC01000011">
    <property type="protein sequence ID" value="TWL31002.1"/>
    <property type="molecule type" value="Genomic_DNA"/>
</dbReference>
<dbReference type="SUPFAM" id="SSF47857">
    <property type="entry name" value="Apolipophorin-III"/>
    <property type="match status" value="1"/>
</dbReference>
<protein>
    <submittedName>
        <fullName evidence="1">Uncharacterized protein</fullName>
    </submittedName>
</protein>
<accession>A0A8B5YF82</accession>
<comment type="caution">
    <text evidence="1">The sequence shown here is derived from an EMBL/GenBank/DDBJ whole genome shotgun (WGS) entry which is preliminary data.</text>
</comment>
<sequence>MKTEEEKVLKALEDLGQMIKEGLDEIKEDLGDTRSGIKAETVALKRELSEFEKNMNERFDRLDEVFESRRKKMIEFAKEIGADIES</sequence>
<evidence type="ECO:0000313" key="2">
    <source>
        <dbReference type="Proteomes" id="UP000435910"/>
    </source>
</evidence>
<dbReference type="RefSeq" id="WP_046129924.1">
    <property type="nucleotide sequence ID" value="NC_005311.1"/>
</dbReference>
<name>A0A8B5YF82_BACLI</name>
<organism evidence="1 2">
    <name type="scientific">Bacillus licheniformis</name>
    <dbReference type="NCBI Taxonomy" id="1402"/>
    <lineage>
        <taxon>Bacteria</taxon>
        <taxon>Bacillati</taxon>
        <taxon>Bacillota</taxon>
        <taxon>Bacilli</taxon>
        <taxon>Bacillales</taxon>
        <taxon>Bacillaceae</taxon>
        <taxon>Bacillus</taxon>
    </lineage>
</organism>
<reference evidence="1 2" key="1">
    <citation type="submission" date="2019-06" db="EMBL/GenBank/DDBJ databases">
        <title>Genome sequence analysis of &gt;100 Bacillus licheniformis strains suggests intrinsic resistance to this species.</title>
        <authorList>
            <person name="Wels M."/>
            <person name="Siezen R.J."/>
            <person name="Johansen E."/>
            <person name="Stuer-Lauridsen B."/>
            <person name="Bjerre K."/>
            <person name="Nielsen B.K.K."/>
        </authorList>
    </citation>
    <scope>NUCLEOTIDE SEQUENCE [LARGE SCALE GENOMIC DNA]</scope>
    <source>
        <strain evidence="1 2">BAC-16736</strain>
    </source>
</reference>